<reference evidence="3 4" key="1">
    <citation type="submission" date="2014-01" db="EMBL/GenBank/DDBJ databases">
        <title>Genome sequencing of Thermotog hypogea.</title>
        <authorList>
            <person name="Zhang X."/>
            <person name="Alvare G."/>
            <person name="Fristensky B."/>
            <person name="Chen L."/>
            <person name="Suen T."/>
            <person name="Chen Q."/>
            <person name="Ma K."/>
        </authorList>
    </citation>
    <scope>NUCLEOTIDE SEQUENCE [LARGE SCALE GENOMIC DNA]</scope>
    <source>
        <strain evidence="3 4">DSM 11164</strain>
    </source>
</reference>
<evidence type="ECO:0000259" key="2">
    <source>
        <dbReference type="PROSITE" id="PS50110"/>
    </source>
</evidence>
<sequence length="122" mass="13096">MSKKVLVVDDSPLVRNLVKKALAGNSEFSVVGEASNGKEAVEMAQKLEPDIITLDVTMPVMDGLEAAREILKRNSRVKILLLSAMGDDSLISQAQSLGIKHSLQKPFKAEQLLEALGKVLGA</sequence>
<dbReference type="PANTHER" id="PTHR43228">
    <property type="entry name" value="TWO-COMPONENT RESPONSE REGULATOR"/>
    <property type="match status" value="1"/>
</dbReference>
<evidence type="ECO:0000313" key="3">
    <source>
        <dbReference type="EMBL" id="AJC74082.1"/>
    </source>
</evidence>
<dbReference type="Gene3D" id="3.40.50.2300">
    <property type="match status" value="1"/>
</dbReference>
<dbReference type="InterPro" id="IPR011006">
    <property type="entry name" value="CheY-like_superfamily"/>
</dbReference>
<dbReference type="SMART" id="SM00448">
    <property type="entry name" value="REC"/>
    <property type="match status" value="1"/>
</dbReference>
<evidence type="ECO:0000256" key="1">
    <source>
        <dbReference type="PROSITE-ProRule" id="PRU00169"/>
    </source>
</evidence>
<dbReference type="PROSITE" id="PS50110">
    <property type="entry name" value="RESPONSE_REGULATORY"/>
    <property type="match status" value="1"/>
</dbReference>
<feature type="modified residue" description="4-aspartylphosphate" evidence="1">
    <location>
        <position position="55"/>
    </location>
</feature>
<organism evidence="3 4">
    <name type="scientific">Pseudothermotoga hypogea DSM 11164 = NBRC 106472</name>
    <dbReference type="NCBI Taxonomy" id="1123384"/>
    <lineage>
        <taxon>Bacteria</taxon>
        <taxon>Thermotogati</taxon>
        <taxon>Thermotogota</taxon>
        <taxon>Thermotogae</taxon>
        <taxon>Thermotogales</taxon>
        <taxon>Thermotogaceae</taxon>
        <taxon>Pseudothermotoga</taxon>
    </lineage>
</organism>
<dbReference type="Proteomes" id="UP000077469">
    <property type="component" value="Chromosome"/>
</dbReference>
<keyword evidence="4" id="KW-1185">Reference proteome</keyword>
<evidence type="ECO:0000313" key="4">
    <source>
        <dbReference type="Proteomes" id="UP000077469"/>
    </source>
</evidence>
<dbReference type="EMBL" id="CP007141">
    <property type="protein sequence ID" value="AJC74082.1"/>
    <property type="molecule type" value="Genomic_DNA"/>
</dbReference>
<proteinExistence type="predicted"/>
<accession>A0A0X1KS28</accession>
<feature type="domain" description="Response regulatory" evidence="2">
    <location>
        <begin position="4"/>
        <end position="120"/>
    </location>
</feature>
<dbReference type="InterPro" id="IPR052048">
    <property type="entry name" value="ST_Response_Regulator"/>
</dbReference>
<dbReference type="Pfam" id="PF00072">
    <property type="entry name" value="Response_reg"/>
    <property type="match status" value="1"/>
</dbReference>
<keyword evidence="1" id="KW-0597">Phosphoprotein</keyword>
<protein>
    <submittedName>
        <fullName evidence="3">Chemotaxis protein CheY</fullName>
    </submittedName>
</protein>
<dbReference type="GO" id="GO:0000160">
    <property type="term" value="P:phosphorelay signal transduction system"/>
    <property type="evidence" value="ECO:0007669"/>
    <property type="project" value="InterPro"/>
</dbReference>
<gene>
    <name evidence="3" type="ORF">AJ81_07715</name>
</gene>
<dbReference type="SUPFAM" id="SSF52172">
    <property type="entry name" value="CheY-like"/>
    <property type="match status" value="1"/>
</dbReference>
<dbReference type="RefSeq" id="WP_031504176.1">
    <property type="nucleotide sequence ID" value="NC_022795.1"/>
</dbReference>
<dbReference type="STRING" id="1123384.AJ81_07715"/>
<name>A0A0X1KS28_9THEM</name>
<dbReference type="PATRIC" id="fig|1123384.7.peg.1548"/>
<dbReference type="KEGG" id="phy:AJ81_07715"/>
<dbReference type="OrthoDB" id="9813953at2"/>
<dbReference type="AlphaFoldDB" id="A0A0X1KS28"/>
<dbReference type="PANTHER" id="PTHR43228:SF1">
    <property type="entry name" value="TWO-COMPONENT RESPONSE REGULATOR ARR22"/>
    <property type="match status" value="1"/>
</dbReference>
<dbReference type="InterPro" id="IPR001789">
    <property type="entry name" value="Sig_transdc_resp-reg_receiver"/>
</dbReference>
<dbReference type="PaxDb" id="1123384-AJ81_07715"/>